<evidence type="ECO:0000313" key="3">
    <source>
        <dbReference type="Proteomes" id="UP001596513"/>
    </source>
</evidence>
<comment type="caution">
    <text evidence="2">The sequence shown here is derived from an EMBL/GenBank/DDBJ whole genome shotgun (WGS) entry which is preliminary data.</text>
</comment>
<sequence length="57" mass="5876">MKSFTLIAVALLAIGFTGILVDYTPNQPATLVSYLSCVPLAVGVIGLVVAGIVNRSK</sequence>
<organism evidence="2 3">
    <name type="scientific">Hymenobacter humi</name>
    <dbReference type="NCBI Taxonomy" id="1411620"/>
    <lineage>
        <taxon>Bacteria</taxon>
        <taxon>Pseudomonadati</taxon>
        <taxon>Bacteroidota</taxon>
        <taxon>Cytophagia</taxon>
        <taxon>Cytophagales</taxon>
        <taxon>Hymenobacteraceae</taxon>
        <taxon>Hymenobacter</taxon>
    </lineage>
</organism>
<dbReference type="EMBL" id="JBHTEK010000001">
    <property type="protein sequence ID" value="MFC7669281.1"/>
    <property type="molecule type" value="Genomic_DNA"/>
</dbReference>
<protein>
    <recommendedName>
        <fullName evidence="4">DUF3098 domain-containing protein</fullName>
    </recommendedName>
</protein>
<keyword evidence="1" id="KW-0812">Transmembrane</keyword>
<evidence type="ECO:0000256" key="1">
    <source>
        <dbReference type="SAM" id="Phobius"/>
    </source>
</evidence>
<evidence type="ECO:0008006" key="4">
    <source>
        <dbReference type="Google" id="ProtNLM"/>
    </source>
</evidence>
<keyword evidence="3" id="KW-1185">Reference proteome</keyword>
<dbReference type="RefSeq" id="WP_380204791.1">
    <property type="nucleotide sequence ID" value="NZ_JBHTEK010000001.1"/>
</dbReference>
<accession>A0ABW2UB20</accession>
<proteinExistence type="predicted"/>
<name>A0ABW2UB20_9BACT</name>
<feature type="transmembrane region" description="Helical" evidence="1">
    <location>
        <begin position="31"/>
        <end position="53"/>
    </location>
</feature>
<reference evidence="3" key="1">
    <citation type="journal article" date="2019" name="Int. J. Syst. Evol. Microbiol.">
        <title>The Global Catalogue of Microorganisms (GCM) 10K type strain sequencing project: providing services to taxonomists for standard genome sequencing and annotation.</title>
        <authorList>
            <consortium name="The Broad Institute Genomics Platform"/>
            <consortium name="The Broad Institute Genome Sequencing Center for Infectious Disease"/>
            <person name="Wu L."/>
            <person name="Ma J."/>
        </authorList>
    </citation>
    <scope>NUCLEOTIDE SEQUENCE [LARGE SCALE GENOMIC DNA]</scope>
    <source>
        <strain evidence="3">JCM 19635</strain>
    </source>
</reference>
<keyword evidence="1" id="KW-1133">Transmembrane helix</keyword>
<gene>
    <name evidence="2" type="ORF">ACFQT0_19430</name>
</gene>
<dbReference type="Proteomes" id="UP001596513">
    <property type="component" value="Unassembled WGS sequence"/>
</dbReference>
<keyword evidence="1" id="KW-0472">Membrane</keyword>
<evidence type="ECO:0000313" key="2">
    <source>
        <dbReference type="EMBL" id="MFC7669281.1"/>
    </source>
</evidence>